<dbReference type="InterPro" id="IPR016024">
    <property type="entry name" value="ARM-type_fold"/>
</dbReference>
<dbReference type="PANTHER" id="PTHR23254">
    <property type="entry name" value="EIF4G DOMAIN PROTEIN"/>
    <property type="match status" value="1"/>
</dbReference>
<proteinExistence type="predicted"/>
<evidence type="ECO:0008006" key="3">
    <source>
        <dbReference type="Google" id="ProtNLM"/>
    </source>
</evidence>
<dbReference type="EMBL" id="GECZ01027585">
    <property type="protein sequence ID" value="JAS42184.1"/>
    <property type="molecule type" value="Transcribed_RNA"/>
</dbReference>
<feature type="non-terminal residue" evidence="2">
    <location>
        <position position="588"/>
    </location>
</feature>
<dbReference type="InterPro" id="IPR051367">
    <property type="entry name" value="mRNA_TranslReg/HistoneTransl"/>
</dbReference>
<protein>
    <recommendedName>
        <fullName evidence="3">MIF4G domain-containing protein</fullName>
    </recommendedName>
</protein>
<feature type="compositionally biased region" description="Basic and acidic residues" evidence="1">
    <location>
        <begin position="1"/>
        <end position="12"/>
    </location>
</feature>
<sequence length="588" mass="66019">MVDKEEKTEKKWTIGRGRGRAVTGSGPFHRSLRPRPVEKQQPTEVVSTQKESEKKEIKSDVNLQFVEAEPAIIKTKETISANNEVILPVASTEKESEKKEIKSDVNLQSVTAEPSITNTKDEKSAENEVILPVVSTQKESEKEINSEDNSQSVEAEPAIIKTKEKKPDNNEVILPDMSSLSVEAKEFYPRGFQPNNVNAEEFYPQGHPRSASAFTLQPQGLMPFEPSSAGACAFQFQESLPYDQTSAGACAFQPQEQMPYGSEVCPQGDAAYIDSNICSSQNEPPLQSLFKKNRTSSQKNMGGEQRVDILKIDAIEVINFCCEQIIENPPMFYEIMEVAGEELLGFLPYEPVIEVIVRRLYNKTITEKAFSYNALRIFLVLVETEMVIFQTTKTRDIILKFVQDKLKLMIEGLESKKIATAQKFLQHCLFTSELYIQLTVGNRRLKVIGTALLELMGIYIKSDYIPLKERFINCMKILKLMGSCLDQDNSESLDQFIDLLKKCMNEEDFDHNIMTMLSNIVELRNSNWGVNSEDTKEATGTTSNDGSGCQQATHVTDPSSVQQRLVQQMEGQSFSTATFQESVPPTGQ</sequence>
<dbReference type="SUPFAM" id="SSF48371">
    <property type="entry name" value="ARM repeat"/>
    <property type="match status" value="1"/>
</dbReference>
<dbReference type="Gene3D" id="1.25.40.180">
    <property type="match status" value="1"/>
</dbReference>
<feature type="compositionally biased region" description="Basic and acidic residues" evidence="1">
    <location>
        <begin position="92"/>
        <end position="103"/>
    </location>
</feature>
<feature type="compositionally biased region" description="Polar residues" evidence="1">
    <location>
        <begin position="105"/>
        <end position="118"/>
    </location>
</feature>
<gene>
    <name evidence="2" type="ORF">g.7915</name>
</gene>
<evidence type="ECO:0000313" key="2">
    <source>
        <dbReference type="EMBL" id="JAS42184.1"/>
    </source>
</evidence>
<feature type="region of interest" description="Disordered" evidence="1">
    <location>
        <begin position="1"/>
        <end position="56"/>
    </location>
</feature>
<accession>A0A1B6EVY6</accession>
<feature type="region of interest" description="Disordered" evidence="1">
    <location>
        <begin position="531"/>
        <end position="588"/>
    </location>
</feature>
<dbReference type="AlphaFoldDB" id="A0A1B6EVY6"/>
<dbReference type="GO" id="GO:0008494">
    <property type="term" value="F:translation activator activity"/>
    <property type="evidence" value="ECO:0007669"/>
    <property type="project" value="TreeGrafter"/>
</dbReference>
<feature type="compositionally biased region" description="Polar residues" evidence="1">
    <location>
        <begin position="40"/>
        <end position="49"/>
    </location>
</feature>
<dbReference type="PANTHER" id="PTHR23254:SF15">
    <property type="entry name" value="POLYADENYLATE-BINDING PROTEIN-INTERACTING PROTEIN 1"/>
    <property type="match status" value="1"/>
</dbReference>
<name>A0A1B6EVY6_9HEMI</name>
<evidence type="ECO:0000256" key="1">
    <source>
        <dbReference type="SAM" id="MobiDB-lite"/>
    </source>
</evidence>
<dbReference type="GO" id="GO:0006446">
    <property type="term" value="P:regulation of translational initiation"/>
    <property type="evidence" value="ECO:0007669"/>
    <property type="project" value="TreeGrafter"/>
</dbReference>
<feature type="region of interest" description="Disordered" evidence="1">
    <location>
        <begin position="92"/>
        <end position="155"/>
    </location>
</feature>
<organism evidence="2">
    <name type="scientific">Cuerna arida</name>
    <dbReference type="NCBI Taxonomy" id="1464854"/>
    <lineage>
        <taxon>Eukaryota</taxon>
        <taxon>Metazoa</taxon>
        <taxon>Ecdysozoa</taxon>
        <taxon>Arthropoda</taxon>
        <taxon>Hexapoda</taxon>
        <taxon>Insecta</taxon>
        <taxon>Pterygota</taxon>
        <taxon>Neoptera</taxon>
        <taxon>Paraneoptera</taxon>
        <taxon>Hemiptera</taxon>
        <taxon>Auchenorrhyncha</taxon>
        <taxon>Membracoidea</taxon>
        <taxon>Cicadellidae</taxon>
        <taxon>Cicadellinae</taxon>
        <taxon>Proconiini</taxon>
        <taxon>Cuerna</taxon>
    </lineage>
</organism>
<reference evidence="2" key="1">
    <citation type="submission" date="2015-11" db="EMBL/GenBank/DDBJ databases">
        <title>De novo transcriptome assembly of four potential Pierce s Disease insect vectors from Arizona vineyards.</title>
        <authorList>
            <person name="Tassone E.E."/>
        </authorList>
    </citation>
    <scope>NUCLEOTIDE SEQUENCE</scope>
</reference>